<protein>
    <recommendedName>
        <fullName evidence="4">DUF2746 domain-containing protein</fullName>
    </recommendedName>
</protein>
<evidence type="ECO:0000313" key="3">
    <source>
        <dbReference type="Proteomes" id="UP000573001"/>
    </source>
</evidence>
<keyword evidence="1" id="KW-1133">Transmembrane helix</keyword>
<evidence type="ECO:0008006" key="4">
    <source>
        <dbReference type="Google" id="ProtNLM"/>
    </source>
</evidence>
<dbReference type="EMBL" id="JABMCE010000049">
    <property type="protein sequence ID" value="NUU12706.1"/>
    <property type="molecule type" value="Genomic_DNA"/>
</dbReference>
<dbReference type="Proteomes" id="UP000573001">
    <property type="component" value="Unassembled WGS sequence"/>
</dbReference>
<sequence length="121" mass="13755">MTLAEQAGQVAASIWDDPTGRVTTILGGILAALTALGYVIKKLREVVRWVVALARDIAAIKHEVKNNHTTNLREEADERHDENRSTLGRVDRKLNRVLVILGEHDDRIEELEQTRDRRPER</sequence>
<keyword evidence="1" id="KW-0812">Transmembrane</keyword>
<name>A0ABX2M499_9MICO</name>
<reference evidence="2 3" key="1">
    <citation type="submission" date="2020-05" db="EMBL/GenBank/DDBJ databases">
        <title>Genome Sequencing of Type Strains.</title>
        <authorList>
            <person name="Lemaire J.F."/>
            <person name="Inderbitzin P."/>
            <person name="Gregorio O.A."/>
            <person name="Collins S.B."/>
            <person name="Wespe N."/>
            <person name="Knight-Connoni V."/>
        </authorList>
    </citation>
    <scope>NUCLEOTIDE SEQUENCE [LARGE SCALE GENOMIC DNA]</scope>
    <source>
        <strain evidence="2 3">ATCC 19096</strain>
    </source>
</reference>
<organism evidence="2 3">
    <name type="scientific">Curtobacterium pusillum</name>
    <dbReference type="NCBI Taxonomy" id="69373"/>
    <lineage>
        <taxon>Bacteria</taxon>
        <taxon>Bacillati</taxon>
        <taxon>Actinomycetota</taxon>
        <taxon>Actinomycetes</taxon>
        <taxon>Micrococcales</taxon>
        <taxon>Microbacteriaceae</taxon>
        <taxon>Curtobacterium</taxon>
    </lineage>
</organism>
<keyword evidence="1" id="KW-0472">Membrane</keyword>
<dbReference type="RefSeq" id="WP_175350274.1">
    <property type="nucleotide sequence ID" value="NZ_BAAAWQ010000001.1"/>
</dbReference>
<comment type="caution">
    <text evidence="2">The sequence shown here is derived from an EMBL/GenBank/DDBJ whole genome shotgun (WGS) entry which is preliminary data.</text>
</comment>
<accession>A0ABX2M499</accession>
<evidence type="ECO:0000256" key="1">
    <source>
        <dbReference type="SAM" id="Phobius"/>
    </source>
</evidence>
<proteinExistence type="predicted"/>
<evidence type="ECO:0000313" key="2">
    <source>
        <dbReference type="EMBL" id="NUU12706.1"/>
    </source>
</evidence>
<feature type="transmembrane region" description="Helical" evidence="1">
    <location>
        <begin position="22"/>
        <end position="40"/>
    </location>
</feature>
<gene>
    <name evidence="2" type="ORF">HP507_02465</name>
</gene>
<keyword evidence="3" id="KW-1185">Reference proteome</keyword>